<sequence length="113" mass="12530">MGPREKTSEFRRSQGNDYAARVDRDGVYLQSSGTVTVEEQCIPERIRPEAGGPGRNLRTEKEAGSAPGAIRPSIRFYVDGKKFGFSTDKGVVADRVKENIGCKDKIVTERYSM</sequence>
<dbReference type="AlphaFoldDB" id="A0A1I2KX20"/>
<keyword evidence="3" id="KW-1185">Reference proteome</keyword>
<name>A0A1I2KX20_9BACL</name>
<protein>
    <submittedName>
        <fullName evidence="2">Uncharacterized protein</fullName>
    </submittedName>
</protein>
<proteinExistence type="predicted"/>
<evidence type="ECO:0000313" key="3">
    <source>
        <dbReference type="Proteomes" id="UP000198661"/>
    </source>
</evidence>
<reference evidence="2 3" key="1">
    <citation type="submission" date="2016-10" db="EMBL/GenBank/DDBJ databases">
        <authorList>
            <person name="de Groot N.N."/>
        </authorList>
    </citation>
    <scope>NUCLEOTIDE SEQUENCE [LARGE SCALE GENOMIC DNA]</scope>
    <source>
        <strain evidence="2 3">DSM 44945</strain>
    </source>
</reference>
<evidence type="ECO:0000256" key="1">
    <source>
        <dbReference type="SAM" id="MobiDB-lite"/>
    </source>
</evidence>
<evidence type="ECO:0000313" key="2">
    <source>
        <dbReference type="EMBL" id="SFF70790.1"/>
    </source>
</evidence>
<accession>A0A1I2KX20</accession>
<dbReference type="EMBL" id="FOOK01000003">
    <property type="protein sequence ID" value="SFF70790.1"/>
    <property type="molecule type" value="Genomic_DNA"/>
</dbReference>
<gene>
    <name evidence="2" type="ORF">SAMN04488025_10366</name>
</gene>
<organism evidence="2 3">
    <name type="scientific">Planifilum fulgidum</name>
    <dbReference type="NCBI Taxonomy" id="201973"/>
    <lineage>
        <taxon>Bacteria</taxon>
        <taxon>Bacillati</taxon>
        <taxon>Bacillota</taxon>
        <taxon>Bacilli</taxon>
        <taxon>Bacillales</taxon>
        <taxon>Thermoactinomycetaceae</taxon>
        <taxon>Planifilum</taxon>
    </lineage>
</organism>
<feature type="region of interest" description="Disordered" evidence="1">
    <location>
        <begin position="46"/>
        <end position="66"/>
    </location>
</feature>
<dbReference type="Proteomes" id="UP000198661">
    <property type="component" value="Unassembled WGS sequence"/>
</dbReference>